<dbReference type="PROSITE" id="PS50011">
    <property type="entry name" value="PROTEIN_KINASE_DOM"/>
    <property type="match status" value="1"/>
</dbReference>
<dbReference type="Proteomes" id="UP000006701">
    <property type="component" value="Unassembled WGS sequence"/>
</dbReference>
<dbReference type="AlphaFoldDB" id="A1CDE1"/>
<dbReference type="EMBL" id="DS027051">
    <property type="protein sequence ID" value="EAW11868.1"/>
    <property type="molecule type" value="Genomic_DNA"/>
</dbReference>
<name>A1CDE1_ASPCL</name>
<feature type="domain" description="Protein kinase" evidence="4">
    <location>
        <begin position="77"/>
        <end position="377"/>
    </location>
</feature>
<evidence type="ECO:0000256" key="3">
    <source>
        <dbReference type="SAM" id="MobiDB-lite"/>
    </source>
</evidence>
<proteinExistence type="predicted"/>
<dbReference type="PANTHER" id="PTHR24346">
    <property type="entry name" value="MAP/MICROTUBULE AFFINITY-REGULATING KINASE"/>
    <property type="match status" value="1"/>
</dbReference>
<keyword evidence="5" id="KW-0808">Transferase</keyword>
<dbReference type="GO" id="GO:0004674">
    <property type="term" value="F:protein serine/threonine kinase activity"/>
    <property type="evidence" value="ECO:0007669"/>
    <property type="project" value="UniProtKB-KW"/>
</dbReference>
<dbReference type="OrthoDB" id="4062651at2759"/>
<dbReference type="Pfam" id="PF00069">
    <property type="entry name" value="Pkinase"/>
    <property type="match status" value="1"/>
</dbReference>
<accession>A1CDE1</accession>
<dbReference type="GeneID" id="4705675"/>
<dbReference type="InterPro" id="IPR000719">
    <property type="entry name" value="Prot_kinase_dom"/>
</dbReference>
<dbReference type="GO" id="GO:0035556">
    <property type="term" value="P:intracellular signal transduction"/>
    <property type="evidence" value="ECO:0007669"/>
    <property type="project" value="TreeGrafter"/>
</dbReference>
<dbReference type="InterPro" id="IPR011009">
    <property type="entry name" value="Kinase-like_dom_sf"/>
</dbReference>
<evidence type="ECO:0000256" key="1">
    <source>
        <dbReference type="ARBA" id="ARBA00022741"/>
    </source>
</evidence>
<evidence type="ECO:0000313" key="6">
    <source>
        <dbReference type="Proteomes" id="UP000006701"/>
    </source>
</evidence>
<dbReference type="STRING" id="344612.A1CDE1"/>
<keyword evidence="5" id="KW-0723">Serine/threonine-protein kinase</keyword>
<dbReference type="OMA" id="LVYMAMR"/>
<feature type="region of interest" description="Disordered" evidence="3">
    <location>
        <begin position="248"/>
        <end position="267"/>
    </location>
</feature>
<dbReference type="HOGENOM" id="CLU_000288_127_1_1"/>
<evidence type="ECO:0000256" key="2">
    <source>
        <dbReference type="ARBA" id="ARBA00022840"/>
    </source>
</evidence>
<keyword evidence="6" id="KW-1185">Reference proteome</keyword>
<dbReference type="VEuPathDB" id="FungiDB:ACLA_006250"/>
<dbReference type="KEGG" id="act:ACLA_006250"/>
<organism evidence="5 6">
    <name type="scientific">Aspergillus clavatus (strain ATCC 1007 / CBS 513.65 / DSM 816 / NCTC 3887 / NRRL 1 / QM 1276 / 107)</name>
    <dbReference type="NCBI Taxonomy" id="344612"/>
    <lineage>
        <taxon>Eukaryota</taxon>
        <taxon>Fungi</taxon>
        <taxon>Dikarya</taxon>
        <taxon>Ascomycota</taxon>
        <taxon>Pezizomycotina</taxon>
        <taxon>Eurotiomycetes</taxon>
        <taxon>Eurotiomycetidae</taxon>
        <taxon>Eurotiales</taxon>
        <taxon>Aspergillaceae</taxon>
        <taxon>Aspergillus</taxon>
        <taxon>Aspergillus subgen. Fumigati</taxon>
    </lineage>
</organism>
<reference evidence="5 6" key="1">
    <citation type="journal article" date="2008" name="PLoS Genet.">
        <title>Genomic islands in the pathogenic filamentous fungus Aspergillus fumigatus.</title>
        <authorList>
            <person name="Fedorova N.D."/>
            <person name="Khaldi N."/>
            <person name="Joardar V.S."/>
            <person name="Maiti R."/>
            <person name="Amedeo P."/>
            <person name="Anderson M.J."/>
            <person name="Crabtree J."/>
            <person name="Silva J.C."/>
            <person name="Badger J.H."/>
            <person name="Albarraq A."/>
            <person name="Angiuoli S."/>
            <person name="Bussey H."/>
            <person name="Bowyer P."/>
            <person name="Cotty P.J."/>
            <person name="Dyer P.S."/>
            <person name="Egan A."/>
            <person name="Galens K."/>
            <person name="Fraser-Liggett C.M."/>
            <person name="Haas B.J."/>
            <person name="Inman J.M."/>
            <person name="Kent R."/>
            <person name="Lemieux S."/>
            <person name="Malavazi I."/>
            <person name="Orvis J."/>
            <person name="Roemer T."/>
            <person name="Ronning C.M."/>
            <person name="Sundaram J.P."/>
            <person name="Sutton G."/>
            <person name="Turner G."/>
            <person name="Venter J.C."/>
            <person name="White O.R."/>
            <person name="Whitty B.R."/>
            <person name="Youngman P."/>
            <person name="Wolfe K.H."/>
            <person name="Goldman G.H."/>
            <person name="Wortman J.R."/>
            <person name="Jiang B."/>
            <person name="Denning D.W."/>
            <person name="Nierman W.C."/>
        </authorList>
    </citation>
    <scope>NUCLEOTIDE SEQUENCE [LARGE SCALE GENOMIC DNA]</scope>
    <source>
        <strain evidence="6">ATCC 1007 / CBS 513.65 / DSM 816 / NCTC 3887 / NRRL 1</strain>
    </source>
</reference>
<evidence type="ECO:0000259" key="4">
    <source>
        <dbReference type="PROSITE" id="PS50011"/>
    </source>
</evidence>
<dbReference type="SUPFAM" id="SSF56112">
    <property type="entry name" value="Protein kinase-like (PK-like)"/>
    <property type="match status" value="1"/>
</dbReference>
<sequence length="390" mass="42765">MPHIDPHEHDLVSYEPTEPFNPFQGLKLPNILQRCWSAPDSCTPEQRPLLFSSSSTYSYSSITPTPSPPSSLTEKYGTCTEILHYGSYSSVRLYTRKPKPGTGTNGTPSPRQLHVVKIFRPSSRPSITTHHRFESVLAAALSHSHPNILPTLDALPNSRGDLCLVTPYCAAGDLQTLLARDSRPLPLPEANCLFKQVLRALAYLHARAIAHRDLTPENILLTARGAVKLTDFGSAQCLDSETYAVSALAGTGDDDDDDDDDVPPGVRGYVPPRKILGAVPYLAPEELCGAGADPRAGDVWAAGMVYVALRRRRGMWRRASEEEDARFREYVDGRKGEGFEPVEGVGEERCRNAVYAMLDPNAARRITASQVLRSEWMHGVGVCDAGETGW</sequence>
<keyword evidence="1" id="KW-0547">Nucleotide-binding</keyword>
<gene>
    <name evidence="5" type="ORF">ACLA_006250</name>
</gene>
<dbReference type="GO" id="GO:0005737">
    <property type="term" value="C:cytoplasm"/>
    <property type="evidence" value="ECO:0007669"/>
    <property type="project" value="TreeGrafter"/>
</dbReference>
<keyword evidence="5" id="KW-0418">Kinase</keyword>
<dbReference type="Gene3D" id="1.10.510.10">
    <property type="entry name" value="Transferase(Phosphotransferase) domain 1"/>
    <property type="match status" value="1"/>
</dbReference>
<dbReference type="GO" id="GO:0005524">
    <property type="term" value="F:ATP binding"/>
    <property type="evidence" value="ECO:0007669"/>
    <property type="project" value="UniProtKB-KW"/>
</dbReference>
<feature type="compositionally biased region" description="Acidic residues" evidence="3">
    <location>
        <begin position="252"/>
        <end position="262"/>
    </location>
</feature>
<protein>
    <submittedName>
        <fullName evidence="5">Serine/threonine protein kinase, putative</fullName>
    </submittedName>
</protein>
<dbReference type="RefSeq" id="XP_001273294.1">
    <property type="nucleotide sequence ID" value="XM_001273293.1"/>
</dbReference>
<dbReference type="PANTHER" id="PTHR24346:SF30">
    <property type="entry name" value="MATERNAL EMBRYONIC LEUCINE ZIPPER KINASE"/>
    <property type="match status" value="1"/>
</dbReference>
<keyword evidence="2" id="KW-0067">ATP-binding</keyword>
<dbReference type="eggNOG" id="KOG0590">
    <property type="taxonomic scope" value="Eukaryota"/>
</dbReference>
<evidence type="ECO:0000313" key="5">
    <source>
        <dbReference type="EMBL" id="EAW11868.1"/>
    </source>
</evidence>